<dbReference type="PANTHER" id="PTHR31623">
    <property type="entry name" value="F21J9.9"/>
    <property type="match status" value="1"/>
</dbReference>
<dbReference type="InterPro" id="IPR004330">
    <property type="entry name" value="FAR1_DNA_bnd_dom"/>
</dbReference>
<dbReference type="EMBL" id="JAFEMO010000003">
    <property type="protein sequence ID" value="KAH7572823.1"/>
    <property type="molecule type" value="Genomic_DNA"/>
</dbReference>
<dbReference type="PANTHER" id="PTHR31623:SF83">
    <property type="entry name" value="ACETYL-COA-BENZYLALCOHOL ACETYLTRANSFERASE-LIKE"/>
    <property type="match status" value="1"/>
</dbReference>
<evidence type="ECO:0000256" key="3">
    <source>
        <dbReference type="ARBA" id="ARBA00023315"/>
    </source>
</evidence>
<evidence type="ECO:0000259" key="5">
    <source>
        <dbReference type="Pfam" id="PF03101"/>
    </source>
</evidence>
<dbReference type="Proteomes" id="UP000827721">
    <property type="component" value="Unassembled WGS sequence"/>
</dbReference>
<keyword evidence="3" id="KW-0012">Acyltransferase</keyword>
<reference evidence="6 7" key="1">
    <citation type="submission" date="2021-02" db="EMBL/GenBank/DDBJ databases">
        <title>Plant Genome Project.</title>
        <authorList>
            <person name="Zhang R.-G."/>
        </authorList>
    </citation>
    <scope>NUCLEOTIDE SEQUENCE [LARGE SCALE GENOMIC DNA]</scope>
    <source>
        <tissue evidence="6">Leaves</tissue>
    </source>
</reference>
<evidence type="ECO:0000256" key="1">
    <source>
        <dbReference type="ARBA" id="ARBA00009861"/>
    </source>
</evidence>
<evidence type="ECO:0000256" key="2">
    <source>
        <dbReference type="ARBA" id="ARBA00022679"/>
    </source>
</evidence>
<evidence type="ECO:0000313" key="6">
    <source>
        <dbReference type="EMBL" id="KAH7572823.1"/>
    </source>
</evidence>
<dbReference type="Pfam" id="PF03101">
    <property type="entry name" value="FAR1"/>
    <property type="match status" value="1"/>
</dbReference>
<dbReference type="InterPro" id="IPR023213">
    <property type="entry name" value="CAT-like_dom_sf"/>
</dbReference>
<keyword evidence="7" id="KW-1185">Reference proteome</keyword>
<dbReference type="Gene3D" id="3.30.559.10">
    <property type="entry name" value="Chloramphenicol acetyltransferase-like domain"/>
    <property type="match status" value="2"/>
</dbReference>
<feature type="coiled-coil region" evidence="4">
    <location>
        <begin position="580"/>
        <end position="607"/>
    </location>
</feature>
<keyword evidence="2" id="KW-0808">Transferase</keyword>
<accession>A0ABQ8I859</accession>
<evidence type="ECO:0000313" key="7">
    <source>
        <dbReference type="Proteomes" id="UP000827721"/>
    </source>
</evidence>
<evidence type="ECO:0000256" key="4">
    <source>
        <dbReference type="SAM" id="Coils"/>
    </source>
</evidence>
<feature type="domain" description="FAR1" evidence="5">
    <location>
        <begin position="482"/>
        <end position="570"/>
    </location>
</feature>
<comment type="caution">
    <text evidence="6">The sequence shown here is derived from an EMBL/GenBank/DDBJ whole genome shotgun (WGS) entry which is preliminary data.</text>
</comment>
<sequence length="803" mass="91099">MNQHEFSSQVVQIVSKKLIKPATPTPPKLVNMKISSLDQLNPSLYLSFLLFYPAEFGCKVDNQIAKNTERSKLLEESLSQVLTLFYPLAGRYTKDDLFIDCNDHGVEYVEAQVSGQLAPFLRRDVDSKQLIHLVPFQSESPTSPLVAVQFNTFDQCGGVAIGLSISHKIADGFVMSKFIDRWAVACRVGIHDQIITNNPPRFDLALLLPTRDTIPEIKPVVKLIPGLKTTSRTFLFHSLVISNLRDTVVVKEQLKWRRSSPSRVQLVTAVIWKALIRLNQAKHGKLRPSVISNTMNLRGRCTVLPISENSCGNLYRPVTVQFVPKNKESNPEFQDLVSLLSDSITNAVNDCTKPQNGDDLFSMVTNAWREAGEEFHKDEVDAYGFTSMCRMPLYADFGWGKPIRVTHVQSVAEMIMLFDTRDGDGIEAWINLDENDMQLDSDEEAGAVENSAGKQLDVFEGDSIVEPREGMEFASEDAAKMFYDEYARRVGFVMRVMSCRRSERDGRILARRFGCNKEGYCVSIRGKYGPVRKPRPSTREGCKAMIHVKFDKSGKWVITKFVKEHNHPLVVCPREARQTMDEKDKKIQELTGELRNKKRLCAAYQEQLTAFMKVVEEHNLGFSRTPDDSIQMYNIVGRFDNLQWLESKVLNVGEELWKETIPLQMGSQLYQLQGLKSFNWYEVKISYPASIPASFSLQLKKDNLELGLTRNRRLLNTEKLIFKTGNLGGLNDQGGMYVLVTVEPEGIVAKPHVPEREYIIFNIGMHNATQKHSNSIRYHGISSTENCKNVLMFQTGPFVKLKK</sequence>
<name>A0ABQ8I859_9ROSI</name>
<organism evidence="6 7">
    <name type="scientific">Xanthoceras sorbifolium</name>
    <dbReference type="NCBI Taxonomy" id="99658"/>
    <lineage>
        <taxon>Eukaryota</taxon>
        <taxon>Viridiplantae</taxon>
        <taxon>Streptophyta</taxon>
        <taxon>Embryophyta</taxon>
        <taxon>Tracheophyta</taxon>
        <taxon>Spermatophyta</taxon>
        <taxon>Magnoliopsida</taxon>
        <taxon>eudicotyledons</taxon>
        <taxon>Gunneridae</taxon>
        <taxon>Pentapetalae</taxon>
        <taxon>rosids</taxon>
        <taxon>malvids</taxon>
        <taxon>Sapindales</taxon>
        <taxon>Sapindaceae</taxon>
        <taxon>Xanthoceroideae</taxon>
        <taxon>Xanthoceras</taxon>
    </lineage>
</organism>
<gene>
    <name evidence="6" type="ORF">JRO89_XS03G0019600</name>
</gene>
<dbReference type="Pfam" id="PF02458">
    <property type="entry name" value="Transferase"/>
    <property type="match status" value="1"/>
</dbReference>
<keyword evidence="4" id="KW-0175">Coiled coil</keyword>
<protein>
    <recommendedName>
        <fullName evidence="5">FAR1 domain-containing protein</fullName>
    </recommendedName>
</protein>
<comment type="similarity">
    <text evidence="1">Belongs to the plant acyltransferase family.</text>
</comment>
<proteinExistence type="inferred from homology"/>